<dbReference type="PROSITE" id="PS50206">
    <property type="entry name" value="RHODANESE_3"/>
    <property type="match status" value="1"/>
</dbReference>
<dbReference type="Pfam" id="PF00581">
    <property type="entry name" value="Rhodanese"/>
    <property type="match status" value="1"/>
</dbReference>
<dbReference type="SUPFAM" id="SSF52821">
    <property type="entry name" value="Rhodanese/Cell cycle control phosphatase"/>
    <property type="match status" value="1"/>
</dbReference>
<dbReference type="InterPro" id="IPR036873">
    <property type="entry name" value="Rhodanese-like_dom_sf"/>
</dbReference>
<sequence length="164" mass="16886">MAAAGAPLPNGPTPSRFARRGFLVGAGAAIGVAGLAGARWFNIAATVQERDLTAPEALAAAQAGEILLVDIRRPDEWARTGIGQGAVAIDMRRTDFIEVLLGHVGGRRDVPVALICARGVRSAKMSARLDAAGFTQVLDVPEGMSGSGAGPGWIKRGLPLVQPN</sequence>
<gene>
    <name evidence="3" type="ORF">JQV55_12665</name>
</gene>
<keyword evidence="1" id="KW-0472">Membrane</keyword>
<keyword evidence="1" id="KW-1133">Transmembrane helix</keyword>
<dbReference type="SMART" id="SM00450">
    <property type="entry name" value="RHOD"/>
    <property type="match status" value="1"/>
</dbReference>
<dbReference type="InterPro" id="IPR001763">
    <property type="entry name" value="Rhodanese-like_dom"/>
</dbReference>
<dbReference type="Gene3D" id="3.40.250.10">
    <property type="entry name" value="Rhodanese-like domain"/>
    <property type="match status" value="1"/>
</dbReference>
<dbReference type="AlphaFoldDB" id="A0AAE2VZQ6"/>
<proteinExistence type="predicted"/>
<dbReference type="RefSeq" id="WP_203242544.1">
    <property type="nucleotide sequence ID" value="NZ_JAFBRH010000003.1"/>
</dbReference>
<keyword evidence="4" id="KW-1185">Reference proteome</keyword>
<organism evidence="3 4">
    <name type="scientific">Sulfitobacter geojensis</name>
    <dbReference type="NCBI Taxonomy" id="1342299"/>
    <lineage>
        <taxon>Bacteria</taxon>
        <taxon>Pseudomonadati</taxon>
        <taxon>Pseudomonadota</taxon>
        <taxon>Alphaproteobacteria</taxon>
        <taxon>Rhodobacterales</taxon>
        <taxon>Roseobacteraceae</taxon>
        <taxon>Sulfitobacter</taxon>
    </lineage>
</organism>
<reference evidence="3 4" key="1">
    <citation type="submission" date="2021-01" db="EMBL/GenBank/DDBJ databases">
        <title>Diatom-associated Roseobacters Show Island Model of Population Structure.</title>
        <authorList>
            <person name="Qu L."/>
            <person name="Feng X."/>
            <person name="Chen Y."/>
            <person name="Li L."/>
            <person name="Wang X."/>
            <person name="Hu Z."/>
            <person name="Wang H."/>
            <person name="Luo H."/>
        </authorList>
    </citation>
    <scope>NUCLEOTIDE SEQUENCE [LARGE SCALE GENOMIC DNA]</scope>
    <source>
        <strain evidence="3 4">TR60-84</strain>
    </source>
</reference>
<dbReference type="EMBL" id="JAFBRM010000003">
    <property type="protein sequence ID" value="MBM1714414.1"/>
    <property type="molecule type" value="Genomic_DNA"/>
</dbReference>
<evidence type="ECO:0000313" key="3">
    <source>
        <dbReference type="EMBL" id="MBM1714414.1"/>
    </source>
</evidence>
<evidence type="ECO:0000313" key="4">
    <source>
        <dbReference type="Proteomes" id="UP000732193"/>
    </source>
</evidence>
<keyword evidence="1" id="KW-0812">Transmembrane</keyword>
<feature type="transmembrane region" description="Helical" evidence="1">
    <location>
        <begin position="21"/>
        <end position="41"/>
    </location>
</feature>
<protein>
    <submittedName>
        <fullName evidence="3">Rhodanese-like domain-containing protein</fullName>
    </submittedName>
</protein>
<dbReference type="Proteomes" id="UP000732193">
    <property type="component" value="Unassembled WGS sequence"/>
</dbReference>
<dbReference type="PROSITE" id="PS51318">
    <property type="entry name" value="TAT"/>
    <property type="match status" value="1"/>
</dbReference>
<feature type="domain" description="Rhodanese" evidence="2">
    <location>
        <begin position="62"/>
        <end position="162"/>
    </location>
</feature>
<evidence type="ECO:0000256" key="1">
    <source>
        <dbReference type="SAM" id="Phobius"/>
    </source>
</evidence>
<name>A0AAE2VZQ6_9RHOB</name>
<evidence type="ECO:0000259" key="2">
    <source>
        <dbReference type="PROSITE" id="PS50206"/>
    </source>
</evidence>
<comment type="caution">
    <text evidence="3">The sequence shown here is derived from an EMBL/GenBank/DDBJ whole genome shotgun (WGS) entry which is preliminary data.</text>
</comment>
<dbReference type="CDD" id="cd00158">
    <property type="entry name" value="RHOD"/>
    <property type="match status" value="1"/>
</dbReference>
<dbReference type="InterPro" id="IPR006311">
    <property type="entry name" value="TAT_signal"/>
</dbReference>
<accession>A0AAE2VZQ6</accession>